<accession>A0A1X7SPF7</accession>
<dbReference type="EnsemblMetazoa" id="Aqu2.1.03995_001">
    <property type="protein sequence ID" value="Aqu2.1.03995_001"/>
    <property type="gene ID" value="Aqu2.1.03995"/>
</dbReference>
<dbReference type="GO" id="GO:0006515">
    <property type="term" value="P:protein quality control for misfolded or incompletely synthesized proteins"/>
    <property type="evidence" value="ECO:0007669"/>
    <property type="project" value="TreeGrafter"/>
</dbReference>
<dbReference type="GO" id="GO:0004176">
    <property type="term" value="F:ATP-dependent peptidase activity"/>
    <property type="evidence" value="ECO:0007669"/>
    <property type="project" value="InterPro"/>
</dbReference>
<dbReference type="GO" id="GO:0005759">
    <property type="term" value="C:mitochondrial matrix"/>
    <property type="evidence" value="ECO:0007669"/>
    <property type="project" value="TreeGrafter"/>
</dbReference>
<dbReference type="InterPro" id="IPR027065">
    <property type="entry name" value="Lon_Prtase"/>
</dbReference>
<dbReference type="PANTHER" id="PTHR43718">
    <property type="entry name" value="LON PROTEASE"/>
    <property type="match status" value="1"/>
</dbReference>
<keyword evidence="2" id="KW-0645">Protease</keyword>
<evidence type="ECO:0000256" key="3">
    <source>
        <dbReference type="PROSITE-ProRule" id="PRU01122"/>
    </source>
</evidence>
<dbReference type="SUPFAM" id="SSF54211">
    <property type="entry name" value="Ribosomal protein S5 domain 2-like"/>
    <property type="match status" value="1"/>
</dbReference>
<dbReference type="PROSITE" id="PS51786">
    <property type="entry name" value="LON_PROTEOLYTIC"/>
    <property type="match status" value="1"/>
</dbReference>
<keyword evidence="2" id="KW-0720">Serine protease</keyword>
<organism evidence="5">
    <name type="scientific">Amphimedon queenslandica</name>
    <name type="common">Sponge</name>
    <dbReference type="NCBI Taxonomy" id="400682"/>
    <lineage>
        <taxon>Eukaryota</taxon>
        <taxon>Metazoa</taxon>
        <taxon>Porifera</taxon>
        <taxon>Demospongiae</taxon>
        <taxon>Heteroscleromorpha</taxon>
        <taxon>Haplosclerida</taxon>
        <taxon>Niphatidae</taxon>
        <taxon>Amphimedon</taxon>
    </lineage>
</organism>
<dbReference type="InterPro" id="IPR020568">
    <property type="entry name" value="Ribosomal_Su5_D2-typ_SF"/>
</dbReference>
<protein>
    <recommendedName>
        <fullName evidence="4">Lon proteolytic domain-containing protein</fullName>
    </recommendedName>
</protein>
<evidence type="ECO:0000259" key="4">
    <source>
        <dbReference type="PROSITE" id="PS51786"/>
    </source>
</evidence>
<comment type="caution">
    <text evidence="3">Lacks conserved residue(s) required for the propagation of feature annotation.</text>
</comment>
<sequence length="173" mass="18685">MTTTGQLGDVTKESTVIAYTFAKSFLSSKDPTMIFLESKNSSPSRHVHVPEGATPKDGPSAGVTIVSALLSLAMDRPICQNVAMTGELESLAQIIEAGKRVIDGPTHLADFGAALTSGGSHQIQAVLECPDIITSSPLWQENWNRIVDLFNFNIIKYIKIIKTSNRKLNTIVS</sequence>
<dbReference type="GO" id="GO:0004252">
    <property type="term" value="F:serine-type endopeptidase activity"/>
    <property type="evidence" value="ECO:0007669"/>
    <property type="project" value="InterPro"/>
</dbReference>
<evidence type="ECO:0000313" key="5">
    <source>
        <dbReference type="EnsemblMetazoa" id="Aqu2.1.03995_001"/>
    </source>
</evidence>
<dbReference type="STRING" id="400682.A0A1X7SPF7"/>
<dbReference type="AlphaFoldDB" id="A0A1X7SPF7"/>
<dbReference type="Gene3D" id="3.30.230.10">
    <property type="match status" value="1"/>
</dbReference>
<keyword evidence="1" id="KW-0378">Hydrolase</keyword>
<dbReference type="GO" id="GO:0005524">
    <property type="term" value="F:ATP binding"/>
    <property type="evidence" value="ECO:0007669"/>
    <property type="project" value="InterPro"/>
</dbReference>
<reference evidence="5" key="1">
    <citation type="submission" date="2017-05" db="UniProtKB">
        <authorList>
            <consortium name="EnsemblMetazoa"/>
        </authorList>
    </citation>
    <scope>IDENTIFICATION</scope>
</reference>
<dbReference type="PANTHER" id="PTHR43718:SF2">
    <property type="entry name" value="LON PROTEASE HOMOLOG, MITOCHONDRIAL"/>
    <property type="match status" value="1"/>
</dbReference>
<dbReference type="GO" id="GO:0051131">
    <property type="term" value="P:chaperone-mediated protein complex assembly"/>
    <property type="evidence" value="ECO:0007669"/>
    <property type="project" value="TreeGrafter"/>
</dbReference>
<dbReference type="InterPro" id="IPR008269">
    <property type="entry name" value="Lon_proteolytic"/>
</dbReference>
<dbReference type="InterPro" id="IPR014721">
    <property type="entry name" value="Ribsml_uS5_D2-typ_fold_subgr"/>
</dbReference>
<proteinExistence type="predicted"/>
<dbReference type="GO" id="GO:0007005">
    <property type="term" value="P:mitochondrion organization"/>
    <property type="evidence" value="ECO:0007669"/>
    <property type="project" value="TreeGrafter"/>
</dbReference>
<name>A0A1X7SPF7_AMPQE</name>
<dbReference type="GO" id="GO:0003697">
    <property type="term" value="F:single-stranded DNA binding"/>
    <property type="evidence" value="ECO:0007669"/>
    <property type="project" value="TreeGrafter"/>
</dbReference>
<dbReference type="PRINTS" id="PR00830">
    <property type="entry name" value="ENDOLAPTASE"/>
</dbReference>
<evidence type="ECO:0000256" key="2">
    <source>
        <dbReference type="ARBA" id="ARBA00022825"/>
    </source>
</evidence>
<dbReference type="InParanoid" id="A0A1X7SPF7"/>
<dbReference type="InterPro" id="IPR008268">
    <property type="entry name" value="Peptidase_S16_AS"/>
</dbReference>
<evidence type="ECO:0000256" key="1">
    <source>
        <dbReference type="ARBA" id="ARBA00022801"/>
    </source>
</evidence>
<dbReference type="PROSITE" id="PS01046">
    <property type="entry name" value="LON_SER"/>
    <property type="match status" value="1"/>
</dbReference>
<dbReference type="Pfam" id="PF05362">
    <property type="entry name" value="Lon_C"/>
    <property type="match status" value="1"/>
</dbReference>
<dbReference type="OrthoDB" id="2411602at2759"/>
<dbReference type="eggNOG" id="KOG2004">
    <property type="taxonomic scope" value="Eukaryota"/>
</dbReference>
<feature type="domain" description="Lon proteolytic" evidence="4">
    <location>
        <begin position="1"/>
        <end position="88"/>
    </location>
</feature>